<dbReference type="InterPro" id="IPR035068">
    <property type="entry name" value="TldD/PmbA_N"/>
</dbReference>
<evidence type="ECO:0000313" key="6">
    <source>
        <dbReference type="Proteomes" id="UP000199555"/>
    </source>
</evidence>
<dbReference type="InterPro" id="IPR036059">
    <property type="entry name" value="TldD/PmbA_sf"/>
</dbReference>
<dbReference type="GO" id="GO:0006508">
    <property type="term" value="P:proteolysis"/>
    <property type="evidence" value="ECO:0007669"/>
    <property type="project" value="InterPro"/>
</dbReference>
<dbReference type="Pfam" id="PF01523">
    <property type="entry name" value="PmbA_TldD_1st"/>
    <property type="match status" value="1"/>
</dbReference>
<dbReference type="STRING" id="525640.SAMN04487971_101142"/>
<dbReference type="PANTHER" id="PTHR43421:SF1">
    <property type="entry name" value="METALLOPROTEASE PMBA"/>
    <property type="match status" value="1"/>
</dbReference>
<dbReference type="AlphaFoldDB" id="A0A1G9C995"/>
<evidence type="ECO:0000259" key="3">
    <source>
        <dbReference type="Pfam" id="PF19289"/>
    </source>
</evidence>
<sequence length="466" mass="48592">MSGPLLRIHGKALPMTRPAPEDLAPLTEALLAAARAAGATEADAVAVAGESLSVEVRGRALEHAERADGVEIGLRVIVNGRQACVSASDRSDRTIREMAERAVAMAREAPVDDNVGLADPAQLARDPDTAALELDDGAPAPEPEALLDLALRAEAAALEVEGISMVESASASVMHRRSWIAGTNGFSGGYRRSSHGLSTVAITGEGLGMERDWAGESRVWAEDLPSPEEIGRRAGERTVARRGARKPPTGAFPILYDERVAATLISHLLSAVNGSAVARGSSWLRNDLGQPVLPGGFDLTENPRLPRHGASRPFDGEGLPTASRMIVEGGVLQGWTLDLATARKLGMASTANAVRGTSSPPSPGVTNVALTAGTASPADLVRDMGRGLVVTSMLGASINATTGDYSRGAAGFWVENGEIAYPVNECTIAGNLREMLMRITAASDLPDWRSLRVPSLLVEGMTVAGS</sequence>
<dbReference type="Proteomes" id="UP000199555">
    <property type="component" value="Unassembled WGS sequence"/>
</dbReference>
<feature type="domain" description="Metalloprotease TldD/E C-terminal" evidence="3">
    <location>
        <begin position="249"/>
        <end position="465"/>
    </location>
</feature>
<accession>A0A1G9C995</accession>
<reference evidence="6" key="1">
    <citation type="submission" date="2016-10" db="EMBL/GenBank/DDBJ databases">
        <authorList>
            <person name="Varghese N."/>
            <person name="Submissions S."/>
        </authorList>
    </citation>
    <scope>NUCLEOTIDE SEQUENCE [LARGE SCALE GENOMIC DNA]</scope>
    <source>
        <strain evidence="6">CGMCC 1.7655</strain>
    </source>
</reference>
<keyword evidence="6" id="KW-1185">Reference proteome</keyword>
<dbReference type="EMBL" id="FNGE01000001">
    <property type="protein sequence ID" value="SDK48229.1"/>
    <property type="molecule type" value="Genomic_DNA"/>
</dbReference>
<dbReference type="InterPro" id="IPR045570">
    <property type="entry name" value="Metalloprtase-TldD/E_cen_dom"/>
</dbReference>
<comment type="similarity">
    <text evidence="1">Belongs to the peptidase U62 family.</text>
</comment>
<evidence type="ECO:0000259" key="2">
    <source>
        <dbReference type="Pfam" id="PF01523"/>
    </source>
</evidence>
<name>A0A1G9C995_9RHOB</name>
<evidence type="ECO:0000313" key="5">
    <source>
        <dbReference type="EMBL" id="SDK48229.1"/>
    </source>
</evidence>
<dbReference type="InterPro" id="IPR047657">
    <property type="entry name" value="PmbA"/>
</dbReference>
<dbReference type="GO" id="GO:0005829">
    <property type="term" value="C:cytosol"/>
    <property type="evidence" value="ECO:0007669"/>
    <property type="project" value="TreeGrafter"/>
</dbReference>
<dbReference type="Pfam" id="PF19289">
    <property type="entry name" value="PmbA_TldD_3rd"/>
    <property type="match status" value="1"/>
</dbReference>
<dbReference type="InterPro" id="IPR002510">
    <property type="entry name" value="Metalloprtase-TldD/E_N"/>
</dbReference>
<gene>
    <name evidence="5" type="ORF">SAMN04487971_101142</name>
</gene>
<evidence type="ECO:0000256" key="1">
    <source>
        <dbReference type="ARBA" id="ARBA00005836"/>
    </source>
</evidence>
<organism evidence="5 6">
    <name type="scientific">Paracoccus chinensis</name>
    <dbReference type="NCBI Taxonomy" id="525640"/>
    <lineage>
        <taxon>Bacteria</taxon>
        <taxon>Pseudomonadati</taxon>
        <taxon>Pseudomonadota</taxon>
        <taxon>Alphaproteobacteria</taxon>
        <taxon>Rhodobacterales</taxon>
        <taxon>Paracoccaceae</taxon>
        <taxon>Paracoccus</taxon>
    </lineage>
</organism>
<dbReference type="Gene3D" id="3.30.2290.10">
    <property type="entry name" value="PmbA/TldD superfamily"/>
    <property type="match status" value="1"/>
</dbReference>
<dbReference type="InterPro" id="IPR045569">
    <property type="entry name" value="Metalloprtase-TldD/E_C"/>
</dbReference>
<dbReference type="PANTHER" id="PTHR43421">
    <property type="entry name" value="METALLOPROTEASE PMBA"/>
    <property type="match status" value="1"/>
</dbReference>
<proteinExistence type="inferred from homology"/>
<dbReference type="GO" id="GO:0008237">
    <property type="term" value="F:metallopeptidase activity"/>
    <property type="evidence" value="ECO:0007669"/>
    <property type="project" value="InterPro"/>
</dbReference>
<feature type="domain" description="Metalloprotease TldD/E N-terminal" evidence="2">
    <location>
        <begin position="42"/>
        <end position="106"/>
    </location>
</feature>
<evidence type="ECO:0000259" key="4">
    <source>
        <dbReference type="Pfam" id="PF19290"/>
    </source>
</evidence>
<dbReference type="Pfam" id="PF19290">
    <property type="entry name" value="PmbA_TldD_2nd"/>
    <property type="match status" value="1"/>
</dbReference>
<dbReference type="SUPFAM" id="SSF111283">
    <property type="entry name" value="Putative modulator of DNA gyrase, PmbA/TldD"/>
    <property type="match status" value="1"/>
</dbReference>
<protein>
    <submittedName>
        <fullName evidence="5">PmbA protein</fullName>
    </submittedName>
</protein>
<feature type="domain" description="Metalloprotease TldD/E central" evidence="4">
    <location>
        <begin position="140"/>
        <end position="241"/>
    </location>
</feature>